<evidence type="ECO:0000313" key="7">
    <source>
        <dbReference type="EMBL" id="SKA37857.1"/>
    </source>
</evidence>
<dbReference type="PANTHER" id="PTHR42852">
    <property type="entry name" value="THIOL:DISULFIDE INTERCHANGE PROTEIN DSBE"/>
    <property type="match status" value="1"/>
</dbReference>
<keyword evidence="5" id="KW-0732">Signal</keyword>
<evidence type="ECO:0000256" key="2">
    <source>
        <dbReference type="ARBA" id="ARBA00022748"/>
    </source>
</evidence>
<dbReference type="CDD" id="cd02966">
    <property type="entry name" value="TlpA_like_family"/>
    <property type="match status" value="1"/>
</dbReference>
<keyword evidence="2" id="KW-0201">Cytochrome c-type biogenesis</keyword>
<evidence type="ECO:0000256" key="1">
    <source>
        <dbReference type="ARBA" id="ARBA00004196"/>
    </source>
</evidence>
<evidence type="ECO:0000256" key="5">
    <source>
        <dbReference type="SAM" id="SignalP"/>
    </source>
</evidence>
<keyword evidence="8" id="KW-1185">Reference proteome</keyword>
<dbReference type="PROSITE" id="PS00194">
    <property type="entry name" value="THIOREDOXIN_1"/>
    <property type="match status" value="1"/>
</dbReference>
<protein>
    <submittedName>
        <fullName evidence="7">Peroxiredoxin</fullName>
    </submittedName>
</protein>
<reference evidence="8" key="1">
    <citation type="submission" date="2017-02" db="EMBL/GenBank/DDBJ databases">
        <authorList>
            <person name="Varghese N."/>
            <person name="Submissions S."/>
        </authorList>
    </citation>
    <scope>NUCLEOTIDE SEQUENCE [LARGE SCALE GENOMIC DNA]</scope>
    <source>
        <strain evidence="8">DSM 22224</strain>
    </source>
</reference>
<dbReference type="SUPFAM" id="SSF52833">
    <property type="entry name" value="Thioredoxin-like"/>
    <property type="match status" value="1"/>
</dbReference>
<organism evidence="7 8">
    <name type="scientific">Chitinophaga eiseniae</name>
    <dbReference type="NCBI Taxonomy" id="634771"/>
    <lineage>
        <taxon>Bacteria</taxon>
        <taxon>Pseudomonadati</taxon>
        <taxon>Bacteroidota</taxon>
        <taxon>Chitinophagia</taxon>
        <taxon>Chitinophagales</taxon>
        <taxon>Chitinophagaceae</taxon>
        <taxon>Chitinophaga</taxon>
    </lineage>
</organism>
<dbReference type="EMBL" id="FUWZ01000004">
    <property type="protein sequence ID" value="SKA37857.1"/>
    <property type="molecule type" value="Genomic_DNA"/>
</dbReference>
<dbReference type="PANTHER" id="PTHR42852:SF6">
    <property type="entry name" value="THIOL:DISULFIDE INTERCHANGE PROTEIN DSBE"/>
    <property type="match status" value="1"/>
</dbReference>
<evidence type="ECO:0000256" key="4">
    <source>
        <dbReference type="ARBA" id="ARBA00023284"/>
    </source>
</evidence>
<dbReference type="InterPro" id="IPR017937">
    <property type="entry name" value="Thioredoxin_CS"/>
</dbReference>
<dbReference type="GO" id="GO:0017004">
    <property type="term" value="P:cytochrome complex assembly"/>
    <property type="evidence" value="ECO:0007669"/>
    <property type="project" value="UniProtKB-KW"/>
</dbReference>
<dbReference type="InterPro" id="IPR050553">
    <property type="entry name" value="Thioredoxin_ResA/DsbE_sf"/>
</dbReference>
<comment type="subcellular location">
    <subcellularLocation>
        <location evidence="1">Cell envelope</location>
    </subcellularLocation>
</comment>
<dbReference type="GO" id="GO:0016491">
    <property type="term" value="F:oxidoreductase activity"/>
    <property type="evidence" value="ECO:0007669"/>
    <property type="project" value="InterPro"/>
</dbReference>
<dbReference type="STRING" id="634771.SAMN04488128_104351"/>
<sequence>MKKILFSLLLGAGAYSASAQEVVITAKMDKMPNDTLVTLIEPYTGEWDSVRVVNHSFTLKSSMKKGGSIYILMIGNQGEKCGTILYLEEGKVHITGKGPYFDNATYKGDTWVKEWQEMMALTSPDRKEVKQQAELGEKISKAMKVGDEEAADKYSKEYAAITAKVQKSYRDWIAKHPNSGVSAYATTVFFNGTKEYDEVAALLGEHAIATRIMQRRLNPGKIDPAPVGFKFGEPGEAQGALGKVKVGDMAPAFSVPDANGKMVSLADFKGRYVFLDFWASWCGPCKPQIPYLKAANDKFKDKNFSMIAVSLDSKKEAWMNAVEKHGINWTNVSSLKGWSDETIAAYGANYIPFNVLIGPDGKILGMGLYGEDVEKKLAEIIK</sequence>
<proteinExistence type="predicted"/>
<feature type="domain" description="Thioredoxin" evidence="6">
    <location>
        <begin position="244"/>
        <end position="382"/>
    </location>
</feature>
<dbReference type="Pfam" id="PF14289">
    <property type="entry name" value="DUF4369"/>
    <property type="match status" value="1"/>
</dbReference>
<dbReference type="PROSITE" id="PS51352">
    <property type="entry name" value="THIOREDOXIN_2"/>
    <property type="match status" value="1"/>
</dbReference>
<dbReference type="InterPro" id="IPR013740">
    <property type="entry name" value="Redoxin"/>
</dbReference>
<dbReference type="Gene3D" id="3.40.30.10">
    <property type="entry name" value="Glutaredoxin"/>
    <property type="match status" value="1"/>
</dbReference>
<gene>
    <name evidence="7" type="ORF">SAMN04488128_104351</name>
</gene>
<dbReference type="Proteomes" id="UP000190367">
    <property type="component" value="Unassembled WGS sequence"/>
</dbReference>
<feature type="signal peptide" evidence="5">
    <location>
        <begin position="1"/>
        <end position="19"/>
    </location>
</feature>
<keyword evidence="3" id="KW-1015">Disulfide bond</keyword>
<feature type="chain" id="PRO_5013137641" evidence="5">
    <location>
        <begin position="20"/>
        <end position="382"/>
    </location>
</feature>
<dbReference type="GO" id="GO:0030313">
    <property type="term" value="C:cell envelope"/>
    <property type="evidence" value="ECO:0007669"/>
    <property type="project" value="UniProtKB-SubCell"/>
</dbReference>
<dbReference type="InterPro" id="IPR013766">
    <property type="entry name" value="Thioredoxin_domain"/>
</dbReference>
<evidence type="ECO:0000259" key="6">
    <source>
        <dbReference type="PROSITE" id="PS51352"/>
    </source>
</evidence>
<name>A0A1T4TBT0_9BACT</name>
<evidence type="ECO:0000313" key="8">
    <source>
        <dbReference type="Proteomes" id="UP000190367"/>
    </source>
</evidence>
<dbReference type="Pfam" id="PF08534">
    <property type="entry name" value="Redoxin"/>
    <property type="match status" value="1"/>
</dbReference>
<dbReference type="InterPro" id="IPR025380">
    <property type="entry name" value="DUF4369"/>
</dbReference>
<keyword evidence="4" id="KW-0676">Redox-active center</keyword>
<dbReference type="InterPro" id="IPR036249">
    <property type="entry name" value="Thioredoxin-like_sf"/>
</dbReference>
<dbReference type="AlphaFoldDB" id="A0A1T4TBT0"/>
<evidence type="ECO:0000256" key="3">
    <source>
        <dbReference type="ARBA" id="ARBA00023157"/>
    </source>
</evidence>
<accession>A0A1T4TBT0</accession>